<feature type="active site" description="Proton donor" evidence="8">
    <location>
        <position position="337"/>
    </location>
</feature>
<keyword evidence="3 8" id="KW-0663">Pyridoxal phosphate</keyword>
<evidence type="ECO:0000313" key="11">
    <source>
        <dbReference type="Proteomes" id="UP000078070"/>
    </source>
</evidence>
<evidence type="ECO:0000256" key="6">
    <source>
        <dbReference type="ARBA" id="ARBA00034138"/>
    </source>
</evidence>
<comment type="cofactor">
    <cofactor evidence="1 8">
        <name>pyridoxal 5'-phosphate</name>
        <dbReference type="ChEBI" id="CHEBI:597326"/>
    </cofactor>
</comment>
<sequence>MKLPEHISPEQWLRAKAIADSRETPCLVIDLDNIRQKYTQLEQGFDYARVFYAVKANPADEVIALLAQLGSNFDIASTYELDKVMKHGVDPSRMSFGNTIKKARDIRYFHDKGVRLYATDSEADLRNIAAQAPGSKVYIRVLTEGSEGADWPLSRKFGCNPEMAVELAVLARDLGLVPWGLSFHVGSQQRDIDVWDGAIAKVKVIFERLQAEYGIGLKMINMGGGFPASYLHKANEFAVYVQEITRFLKEDFGDDVPEIILEPGRSLVGDAGILVSEVVLISRKSATALERWVFTDVGKFNGLIETLDEAIKYPLASERDDDPAAEFEEVILAGPTCDSVDIMYESYRYKLPLSLEMGDRLYWFSTGAYTTSYSSVEFNGFPPLKYYVV</sequence>
<accession>A0A1A9F4I8</accession>
<evidence type="ECO:0000256" key="7">
    <source>
        <dbReference type="ARBA" id="ARBA00049127"/>
    </source>
</evidence>
<dbReference type="CDD" id="cd00622">
    <property type="entry name" value="PLPDE_III_ODC"/>
    <property type="match status" value="1"/>
</dbReference>
<dbReference type="AlphaFoldDB" id="A0A1A9F4I8"/>
<protein>
    <recommendedName>
        <fullName evidence="6">ornithine decarboxylase</fullName>
        <ecNumber evidence="6">4.1.1.17</ecNumber>
    </recommendedName>
</protein>
<evidence type="ECO:0000256" key="3">
    <source>
        <dbReference type="ARBA" id="ARBA00022898"/>
    </source>
</evidence>
<keyword evidence="4" id="KW-0456">Lyase</keyword>
<dbReference type="FunFam" id="3.20.20.10:FF:000008">
    <property type="entry name" value="Ornithine decarboxylase"/>
    <property type="match status" value="1"/>
</dbReference>
<dbReference type="FunFam" id="2.40.37.10:FF:000004">
    <property type="entry name" value="Ornithine decarboxylase"/>
    <property type="match status" value="1"/>
</dbReference>
<feature type="modified residue" description="N6-(pyridoxal phosphate)lysine" evidence="8">
    <location>
        <position position="55"/>
    </location>
</feature>
<dbReference type="SUPFAM" id="SSF51419">
    <property type="entry name" value="PLP-binding barrel"/>
    <property type="match status" value="1"/>
</dbReference>
<evidence type="ECO:0000256" key="4">
    <source>
        <dbReference type="ARBA" id="ARBA00023239"/>
    </source>
</evidence>
<evidence type="ECO:0000256" key="5">
    <source>
        <dbReference type="ARBA" id="ARBA00034115"/>
    </source>
</evidence>
<gene>
    <name evidence="10" type="ORF">A8C75_07600</name>
</gene>
<dbReference type="PANTHER" id="PTHR11482">
    <property type="entry name" value="ARGININE/DIAMINOPIMELATE/ORNITHINE DECARBOXYLASE"/>
    <property type="match status" value="1"/>
</dbReference>
<dbReference type="PRINTS" id="PR01179">
    <property type="entry name" value="ODADCRBXLASE"/>
</dbReference>
<dbReference type="Proteomes" id="UP000078070">
    <property type="component" value="Chromosome"/>
</dbReference>
<dbReference type="EMBL" id="CP015839">
    <property type="protein sequence ID" value="ANG65146.1"/>
    <property type="molecule type" value="Genomic_DNA"/>
</dbReference>
<dbReference type="RefSeq" id="WP_067387075.1">
    <property type="nucleotide sequence ID" value="NZ_CP015839.1"/>
</dbReference>
<dbReference type="GO" id="GO:0033387">
    <property type="term" value="P:putrescine biosynthetic process from arginine, via ornithine"/>
    <property type="evidence" value="ECO:0007669"/>
    <property type="project" value="TreeGrafter"/>
</dbReference>
<comment type="catalytic activity">
    <reaction evidence="7">
        <text>L-ornithine + H(+) = putrescine + CO2</text>
        <dbReference type="Rhea" id="RHEA:22964"/>
        <dbReference type="ChEBI" id="CHEBI:15378"/>
        <dbReference type="ChEBI" id="CHEBI:16526"/>
        <dbReference type="ChEBI" id="CHEBI:46911"/>
        <dbReference type="ChEBI" id="CHEBI:326268"/>
        <dbReference type="EC" id="4.1.1.17"/>
    </reaction>
</comment>
<organism evidence="10 11">
    <name type="scientific">Marinobacterium aestuarii</name>
    <dbReference type="NCBI Taxonomy" id="1821621"/>
    <lineage>
        <taxon>Bacteria</taxon>
        <taxon>Pseudomonadati</taxon>
        <taxon>Pseudomonadota</taxon>
        <taxon>Gammaproteobacteria</taxon>
        <taxon>Oceanospirillales</taxon>
        <taxon>Oceanospirillaceae</taxon>
        <taxon>Marinobacterium</taxon>
    </lineage>
</organism>
<dbReference type="SUPFAM" id="SSF50621">
    <property type="entry name" value="Alanine racemase C-terminal domain-like"/>
    <property type="match status" value="1"/>
</dbReference>
<dbReference type="PRINTS" id="PR01182">
    <property type="entry name" value="ORNDCRBXLASE"/>
</dbReference>
<dbReference type="PANTHER" id="PTHR11482:SF6">
    <property type="entry name" value="ORNITHINE DECARBOXYLASE 1-RELATED"/>
    <property type="match status" value="1"/>
</dbReference>
<dbReference type="InterPro" id="IPR022644">
    <property type="entry name" value="De-COase2_N"/>
</dbReference>
<evidence type="ECO:0000256" key="2">
    <source>
        <dbReference type="ARBA" id="ARBA00008872"/>
    </source>
</evidence>
<reference evidence="11" key="1">
    <citation type="submission" date="2016-05" db="EMBL/GenBank/DDBJ databases">
        <authorList>
            <person name="Baek K."/>
            <person name="Yang S.-J."/>
        </authorList>
    </citation>
    <scope>NUCLEOTIDE SEQUENCE [LARGE SCALE GENOMIC DNA]</scope>
    <source>
        <strain evidence="11">ST58-10</strain>
    </source>
</reference>
<dbReference type="EC" id="4.1.1.17" evidence="6"/>
<dbReference type="KEGG" id="mars:A8C75_07600"/>
<comment type="pathway">
    <text evidence="5">Amine and polyamine biosynthesis; putrescine biosynthesis via L-ornithine pathway; putrescine from L-ornithine: step 1/1.</text>
</comment>
<dbReference type="GO" id="GO:0004586">
    <property type="term" value="F:ornithine decarboxylase activity"/>
    <property type="evidence" value="ECO:0007669"/>
    <property type="project" value="UniProtKB-EC"/>
</dbReference>
<name>A0A1A9F4I8_9GAMM</name>
<dbReference type="Pfam" id="PF02784">
    <property type="entry name" value="Orn_Arg_deC_N"/>
    <property type="match status" value="1"/>
</dbReference>
<keyword evidence="11" id="KW-1185">Reference proteome</keyword>
<dbReference type="OrthoDB" id="9802147at2"/>
<proteinExistence type="inferred from homology"/>
<dbReference type="InterPro" id="IPR022653">
    <property type="entry name" value="De-COase2_pyr-phos_BS"/>
</dbReference>
<evidence type="ECO:0000259" key="9">
    <source>
        <dbReference type="Pfam" id="PF02784"/>
    </source>
</evidence>
<dbReference type="PROSITE" id="PS00878">
    <property type="entry name" value="ODR_DC_2_1"/>
    <property type="match status" value="1"/>
</dbReference>
<evidence type="ECO:0000256" key="1">
    <source>
        <dbReference type="ARBA" id="ARBA00001933"/>
    </source>
</evidence>
<dbReference type="InterPro" id="IPR009006">
    <property type="entry name" value="Ala_racemase/Decarboxylase_C"/>
</dbReference>
<evidence type="ECO:0000256" key="8">
    <source>
        <dbReference type="PIRSR" id="PIRSR600183-50"/>
    </source>
</evidence>
<dbReference type="Gene3D" id="3.20.20.10">
    <property type="entry name" value="Alanine racemase"/>
    <property type="match status" value="1"/>
</dbReference>
<dbReference type="PROSITE" id="PS00879">
    <property type="entry name" value="ODR_DC_2_2"/>
    <property type="match status" value="1"/>
</dbReference>
<comment type="similarity">
    <text evidence="2">Belongs to the Orn/Lys/Arg decarboxylase class-II family.</text>
</comment>
<feature type="domain" description="Orn/DAP/Arg decarboxylase 2 N-terminal" evidence="9">
    <location>
        <begin position="31"/>
        <end position="268"/>
    </location>
</feature>
<dbReference type="STRING" id="1821621.A8C75_07600"/>
<dbReference type="InterPro" id="IPR022657">
    <property type="entry name" value="De-COase2_CS"/>
</dbReference>
<dbReference type="InterPro" id="IPR002433">
    <property type="entry name" value="Orn_de-COase"/>
</dbReference>
<reference evidence="10 11" key="2">
    <citation type="journal article" date="2018" name="Int. J. Syst. Evol. Microbiol.">
        <title>Marinobacterium aestuarii sp. nov., a benzene-degrading marine bacterium isolated from estuary sediment.</title>
        <authorList>
            <person name="Bae S.S."/>
            <person name="Jung J."/>
            <person name="Chung D."/>
            <person name="Baek K."/>
        </authorList>
    </citation>
    <scope>NUCLEOTIDE SEQUENCE [LARGE SCALE GENOMIC DNA]</scope>
    <source>
        <strain evidence="10 11">ST58-10</strain>
    </source>
</reference>
<dbReference type="Gene3D" id="2.40.37.10">
    <property type="entry name" value="Lyase, Ornithine Decarboxylase, Chain A, domain 1"/>
    <property type="match status" value="1"/>
</dbReference>
<dbReference type="InterPro" id="IPR029066">
    <property type="entry name" value="PLP-binding_barrel"/>
</dbReference>
<dbReference type="GO" id="GO:0005737">
    <property type="term" value="C:cytoplasm"/>
    <property type="evidence" value="ECO:0007669"/>
    <property type="project" value="TreeGrafter"/>
</dbReference>
<dbReference type="InterPro" id="IPR000183">
    <property type="entry name" value="Orn/DAP/Arg_de-COase"/>
</dbReference>
<evidence type="ECO:0000313" key="10">
    <source>
        <dbReference type="EMBL" id="ANG65146.1"/>
    </source>
</evidence>